<dbReference type="Gene3D" id="1.20.930.20">
    <property type="entry name" value="Adaptor protein Cbl, N-terminal domain"/>
    <property type="match status" value="1"/>
</dbReference>
<dbReference type="STRING" id="765915.A0A1Y2HPU0"/>
<dbReference type="InterPro" id="IPR036537">
    <property type="entry name" value="Adaptor_Cbl_N_dom_sf"/>
</dbReference>
<sequence>MTPDPSPAVPAIVPPTYPGGLNDKPLPPPPPRRSSLSSRSFVLSTASPGSSTAASSSSSSPSTSAPPSPAAPLPANVDVPAVAAVSVTPLPAEADMVHPVETESKIENGLAKATELYDKATAIAEQVDTISSNLGGAKLVAEFLESVVSSLPMGGVVCKCFSIMYEAQQTASANADLASTLFDRVTFVLNTLRTLYTIGKWQVSTAPQVLTTISTVIQDAAKFFQAYRAKSWFQKRFYGSDIRNTFTSLDTRLSAALSDLQLVLQIETVARLDPPAPSQLASREDVVADRFIATHGGAKAVQANPELVKQLAAAVGTEFSPKLMADISLEFDQLEAQLTAGFQKTLDAIADVSRQVAQVQGGVDELKRRNRTYMDIKCAELRDLWAGAGWGLRVDKDLFAETLVAQVRASIKAGELEEQFEGWDDYTMDTAVDYWITSMSYLDFDGTSEVSVEELNSGFPFDLPLKDYFMLCTFYMDSYSREAIESPVSTIRSAIHLILTMPPATPFPRFCTNSSRTCGRWPTIASCTWTRTCASSTRISMRRASSMPTSALSANVKRIGRAKRKSFKSPRTISPIISRQVRPIGLIGGWAM</sequence>
<dbReference type="AlphaFoldDB" id="A0A1Y2HPU0"/>
<feature type="compositionally biased region" description="Pro residues" evidence="1">
    <location>
        <begin position="1"/>
        <end position="17"/>
    </location>
</feature>
<feature type="region of interest" description="Disordered" evidence="1">
    <location>
        <begin position="1"/>
        <end position="72"/>
    </location>
</feature>
<name>A0A1Y2HPU0_9FUNG</name>
<keyword evidence="4" id="KW-1185">Reference proteome</keyword>
<dbReference type="Pfam" id="PF22215">
    <property type="entry name" value="MLKL_N"/>
    <property type="match status" value="1"/>
</dbReference>
<evidence type="ECO:0000256" key="1">
    <source>
        <dbReference type="SAM" id="MobiDB-lite"/>
    </source>
</evidence>
<dbReference type="Proteomes" id="UP000193411">
    <property type="component" value="Unassembled WGS sequence"/>
</dbReference>
<accession>A0A1Y2HPU0</accession>
<evidence type="ECO:0000313" key="3">
    <source>
        <dbReference type="EMBL" id="ORZ36600.1"/>
    </source>
</evidence>
<protein>
    <recommendedName>
        <fullName evidence="2">Mixed lineage kinase domain-containing protein</fullName>
    </recommendedName>
</protein>
<dbReference type="CDD" id="cd21037">
    <property type="entry name" value="MLKL_NTD"/>
    <property type="match status" value="1"/>
</dbReference>
<dbReference type="InterPro" id="IPR059179">
    <property type="entry name" value="MLKL-like_MCAfunc"/>
</dbReference>
<dbReference type="GO" id="GO:0007166">
    <property type="term" value="P:cell surface receptor signaling pathway"/>
    <property type="evidence" value="ECO:0007669"/>
    <property type="project" value="InterPro"/>
</dbReference>
<feature type="compositionally biased region" description="Low complexity" evidence="1">
    <location>
        <begin position="33"/>
        <end position="63"/>
    </location>
</feature>
<dbReference type="OrthoDB" id="2122982at2759"/>
<reference evidence="3 4" key="1">
    <citation type="submission" date="2016-07" db="EMBL/GenBank/DDBJ databases">
        <title>Pervasive Adenine N6-methylation of Active Genes in Fungi.</title>
        <authorList>
            <consortium name="DOE Joint Genome Institute"/>
            <person name="Mondo S.J."/>
            <person name="Dannebaum R.O."/>
            <person name="Kuo R.C."/>
            <person name="Labutti K."/>
            <person name="Haridas S."/>
            <person name="Kuo A."/>
            <person name="Salamov A."/>
            <person name="Ahrendt S.R."/>
            <person name="Lipzen A."/>
            <person name="Sullivan W."/>
            <person name="Andreopoulos W.B."/>
            <person name="Clum A."/>
            <person name="Lindquist E."/>
            <person name="Daum C."/>
            <person name="Ramamoorthy G.K."/>
            <person name="Gryganskyi A."/>
            <person name="Culley D."/>
            <person name="Magnuson J.K."/>
            <person name="James T.Y."/>
            <person name="O'Malley M.A."/>
            <person name="Stajich J.E."/>
            <person name="Spatafora J.W."/>
            <person name="Visel A."/>
            <person name="Grigoriev I.V."/>
        </authorList>
    </citation>
    <scope>NUCLEOTIDE SEQUENCE [LARGE SCALE GENOMIC DNA]</scope>
    <source>
        <strain evidence="3 4">PL171</strain>
    </source>
</reference>
<evidence type="ECO:0000259" key="2">
    <source>
        <dbReference type="Pfam" id="PF22215"/>
    </source>
</evidence>
<organism evidence="3 4">
    <name type="scientific">Catenaria anguillulae PL171</name>
    <dbReference type="NCBI Taxonomy" id="765915"/>
    <lineage>
        <taxon>Eukaryota</taxon>
        <taxon>Fungi</taxon>
        <taxon>Fungi incertae sedis</taxon>
        <taxon>Blastocladiomycota</taxon>
        <taxon>Blastocladiomycetes</taxon>
        <taxon>Blastocladiales</taxon>
        <taxon>Catenariaceae</taxon>
        <taxon>Catenaria</taxon>
    </lineage>
</organism>
<comment type="caution">
    <text evidence="3">The sequence shown here is derived from an EMBL/GenBank/DDBJ whole genome shotgun (WGS) entry which is preliminary data.</text>
</comment>
<feature type="domain" description="Mixed lineage kinase" evidence="2">
    <location>
        <begin position="164"/>
        <end position="285"/>
    </location>
</feature>
<dbReference type="EMBL" id="MCFL01000016">
    <property type="protein sequence ID" value="ORZ36600.1"/>
    <property type="molecule type" value="Genomic_DNA"/>
</dbReference>
<gene>
    <name evidence="3" type="ORF">BCR44DRAFT_1068274</name>
</gene>
<evidence type="ECO:0000313" key="4">
    <source>
        <dbReference type="Proteomes" id="UP000193411"/>
    </source>
</evidence>
<dbReference type="InterPro" id="IPR054000">
    <property type="entry name" value="MLKL_N"/>
</dbReference>
<proteinExistence type="predicted"/>